<keyword evidence="2" id="KW-0472">Membrane</keyword>
<keyword evidence="4" id="KW-1185">Reference proteome</keyword>
<keyword evidence="2" id="KW-1133">Transmembrane helix</keyword>
<feature type="transmembrane region" description="Helical" evidence="2">
    <location>
        <begin position="102"/>
        <end position="125"/>
    </location>
</feature>
<evidence type="ECO:0000256" key="2">
    <source>
        <dbReference type="SAM" id="Phobius"/>
    </source>
</evidence>
<feature type="transmembrane region" description="Helical" evidence="2">
    <location>
        <begin position="48"/>
        <end position="74"/>
    </location>
</feature>
<evidence type="ECO:0000313" key="4">
    <source>
        <dbReference type="Proteomes" id="UP000554235"/>
    </source>
</evidence>
<feature type="transmembrane region" description="Helical" evidence="2">
    <location>
        <begin position="12"/>
        <end position="36"/>
    </location>
</feature>
<feature type="region of interest" description="Disordered" evidence="1">
    <location>
        <begin position="318"/>
        <end position="439"/>
    </location>
</feature>
<dbReference type="AlphaFoldDB" id="A0A8H4L8J3"/>
<protein>
    <submittedName>
        <fullName evidence="3">Uncharacterized protein</fullName>
    </submittedName>
</protein>
<proteinExistence type="predicted"/>
<organism evidence="3 4">
    <name type="scientific">Fusarium albosuccineum</name>
    <dbReference type="NCBI Taxonomy" id="1237068"/>
    <lineage>
        <taxon>Eukaryota</taxon>
        <taxon>Fungi</taxon>
        <taxon>Dikarya</taxon>
        <taxon>Ascomycota</taxon>
        <taxon>Pezizomycotina</taxon>
        <taxon>Sordariomycetes</taxon>
        <taxon>Hypocreomycetidae</taxon>
        <taxon>Hypocreales</taxon>
        <taxon>Nectriaceae</taxon>
        <taxon>Fusarium</taxon>
        <taxon>Fusarium decemcellulare species complex</taxon>
    </lineage>
</organism>
<gene>
    <name evidence="3" type="ORF">FALBO_9625</name>
</gene>
<feature type="transmembrane region" description="Helical" evidence="2">
    <location>
        <begin position="232"/>
        <end position="256"/>
    </location>
</feature>
<keyword evidence="2" id="KW-0812">Transmembrane</keyword>
<feature type="transmembrane region" description="Helical" evidence="2">
    <location>
        <begin position="194"/>
        <end position="211"/>
    </location>
</feature>
<accession>A0A8H4L8J3</accession>
<comment type="caution">
    <text evidence="3">The sequence shown here is derived from an EMBL/GenBank/DDBJ whole genome shotgun (WGS) entry which is preliminary data.</text>
</comment>
<evidence type="ECO:0000313" key="3">
    <source>
        <dbReference type="EMBL" id="KAF4463557.1"/>
    </source>
</evidence>
<feature type="compositionally biased region" description="Low complexity" evidence="1">
    <location>
        <begin position="324"/>
        <end position="405"/>
    </location>
</feature>
<dbReference type="Proteomes" id="UP000554235">
    <property type="component" value="Unassembled WGS sequence"/>
</dbReference>
<dbReference type="OrthoDB" id="5217806at2759"/>
<reference evidence="3 4" key="1">
    <citation type="submission" date="2020-01" db="EMBL/GenBank/DDBJ databases">
        <title>Identification and distribution of gene clusters putatively required for synthesis of sphingolipid metabolism inhibitors in phylogenetically diverse species of the filamentous fungus Fusarium.</title>
        <authorList>
            <person name="Kim H.-S."/>
            <person name="Busman M."/>
            <person name="Brown D.W."/>
            <person name="Divon H."/>
            <person name="Uhlig S."/>
            <person name="Proctor R.H."/>
        </authorList>
    </citation>
    <scope>NUCLEOTIDE SEQUENCE [LARGE SCALE GENOMIC DNA]</scope>
    <source>
        <strain evidence="3 4">NRRL 20459</strain>
    </source>
</reference>
<dbReference type="EMBL" id="JAADYS010001339">
    <property type="protein sequence ID" value="KAF4463557.1"/>
    <property type="molecule type" value="Genomic_DNA"/>
</dbReference>
<feature type="transmembrane region" description="Helical" evidence="2">
    <location>
        <begin position="268"/>
        <end position="291"/>
    </location>
</feature>
<evidence type="ECO:0000256" key="1">
    <source>
        <dbReference type="SAM" id="MobiDB-lite"/>
    </source>
</evidence>
<name>A0A8H4L8J3_9HYPO</name>
<sequence>MALLKNERYMVAFAAMIIIGAWIPTVILFFCSLCLARRRKDPARTAFTYLKLALLVFAGFCFFQICSAALSLAYTRTIYHENVDSIYVDNDVLIDISKAMRATWTVATFLDMITDILVMIILLRVSTGIVIAQSGDAGLIGKILRFASYGLAVFLGALAVAAFALRVQFIVLFYDNNLYTSASSADKYEKGRQVAFVFYVFVFLISLGIVARSIMVKVQPKAEKTLSTCSNILIAASVIWLLRTTFNMASLAAWTNLSDVLDDPEYKVWYDIVTVIFAIYPQFIVLCLILAMGRMRKDGLWSTQQPFMQTQGNQQTAWGYSYNAPQPTAAPMAQQQQQPYQQQPQYQQQHQQPQQPGWQPQQPQQGYFPAQQQHQQTPQYPQQYNQQHQQQTYAPYNPISPVSPSRSPPAHEDTMGLNHQANGTPPQASPHTYNEKPAV</sequence>
<feature type="transmembrane region" description="Helical" evidence="2">
    <location>
        <begin position="146"/>
        <end position="174"/>
    </location>
</feature>
<feature type="compositionally biased region" description="Polar residues" evidence="1">
    <location>
        <begin position="417"/>
        <end position="432"/>
    </location>
</feature>